<dbReference type="InterPro" id="IPR015659">
    <property type="entry name" value="Proline_oxidase"/>
</dbReference>
<dbReference type="SUPFAM" id="SSF51730">
    <property type="entry name" value="FAD-linked oxidoreductase"/>
    <property type="match status" value="1"/>
</dbReference>
<comment type="catalytic activity">
    <reaction evidence="5">
        <text>L-proline + a quinone = (S)-1-pyrroline-5-carboxylate + a quinol + H(+)</text>
        <dbReference type="Rhea" id="RHEA:23784"/>
        <dbReference type="ChEBI" id="CHEBI:15378"/>
        <dbReference type="ChEBI" id="CHEBI:17388"/>
        <dbReference type="ChEBI" id="CHEBI:24646"/>
        <dbReference type="ChEBI" id="CHEBI:60039"/>
        <dbReference type="ChEBI" id="CHEBI:132124"/>
        <dbReference type="EC" id="1.5.5.2"/>
    </reaction>
</comment>
<dbReference type="GO" id="GO:0004657">
    <property type="term" value="F:proline dehydrogenase activity"/>
    <property type="evidence" value="ECO:0000318"/>
    <property type="project" value="GO_Central"/>
</dbReference>
<dbReference type="AlphaFoldDB" id="T1G4X5"/>
<dbReference type="EnsemblMetazoa" id="HelroT82857">
    <property type="protein sequence ID" value="HelroP82857"/>
    <property type="gene ID" value="HelroG82857"/>
</dbReference>
<dbReference type="EC" id="1.5.5.2" evidence="5"/>
<evidence type="ECO:0000313" key="9">
    <source>
        <dbReference type="EnsemblMetazoa" id="HelroP82857"/>
    </source>
</evidence>
<dbReference type="OMA" id="GPLKKYH"/>
<dbReference type="PANTHER" id="PTHR13914">
    <property type="entry name" value="PROLINE OXIDASE"/>
    <property type="match status" value="1"/>
</dbReference>
<dbReference type="GO" id="GO:0010133">
    <property type="term" value="P:L-proline catabolic process to L-glutamate"/>
    <property type="evidence" value="ECO:0000318"/>
    <property type="project" value="GO_Central"/>
</dbReference>
<feature type="region of interest" description="Disordered" evidence="6">
    <location>
        <begin position="636"/>
        <end position="680"/>
    </location>
</feature>
<comment type="function">
    <text evidence="5">Converts proline to delta-1-pyrroline-5-carboxylate.</text>
</comment>
<evidence type="ECO:0000256" key="3">
    <source>
        <dbReference type="ARBA" id="ARBA00023002"/>
    </source>
</evidence>
<keyword evidence="3 5" id="KW-0560">Oxidoreductase</keyword>
<evidence type="ECO:0000256" key="5">
    <source>
        <dbReference type="RuleBase" id="RU364054"/>
    </source>
</evidence>
<evidence type="ECO:0000313" key="10">
    <source>
        <dbReference type="Proteomes" id="UP000015101"/>
    </source>
</evidence>
<evidence type="ECO:0000256" key="2">
    <source>
        <dbReference type="ARBA" id="ARBA00005869"/>
    </source>
</evidence>
<proteinExistence type="inferred from homology"/>
<keyword evidence="5" id="KW-0285">Flavoprotein</keyword>
<dbReference type="EMBL" id="AMQM01005391">
    <property type="status" value="NOT_ANNOTATED_CDS"/>
    <property type="molecule type" value="Genomic_DNA"/>
</dbReference>
<dbReference type="Pfam" id="PF01619">
    <property type="entry name" value="Pro_dh"/>
    <property type="match status" value="1"/>
</dbReference>
<dbReference type="eggNOG" id="KOG0186">
    <property type="taxonomic scope" value="Eukaryota"/>
</dbReference>
<dbReference type="EMBL" id="KB096900">
    <property type="protein sequence ID" value="ESO00677.1"/>
    <property type="molecule type" value="Genomic_DNA"/>
</dbReference>
<organism evidence="9 10">
    <name type="scientific">Helobdella robusta</name>
    <name type="common">Californian leech</name>
    <dbReference type="NCBI Taxonomy" id="6412"/>
    <lineage>
        <taxon>Eukaryota</taxon>
        <taxon>Metazoa</taxon>
        <taxon>Spiralia</taxon>
        <taxon>Lophotrochozoa</taxon>
        <taxon>Annelida</taxon>
        <taxon>Clitellata</taxon>
        <taxon>Hirudinea</taxon>
        <taxon>Rhynchobdellida</taxon>
        <taxon>Glossiphoniidae</taxon>
        <taxon>Helobdella</taxon>
    </lineage>
</organism>
<reference evidence="10" key="1">
    <citation type="submission" date="2012-12" db="EMBL/GenBank/DDBJ databases">
        <authorList>
            <person name="Hellsten U."/>
            <person name="Grimwood J."/>
            <person name="Chapman J.A."/>
            <person name="Shapiro H."/>
            <person name="Aerts A."/>
            <person name="Otillar R.P."/>
            <person name="Terry A.Y."/>
            <person name="Boore J.L."/>
            <person name="Simakov O."/>
            <person name="Marletaz F."/>
            <person name="Cho S.-J."/>
            <person name="Edsinger-Gonzales E."/>
            <person name="Havlak P."/>
            <person name="Kuo D.-H."/>
            <person name="Larsson T."/>
            <person name="Lv J."/>
            <person name="Arendt D."/>
            <person name="Savage R."/>
            <person name="Osoegawa K."/>
            <person name="de Jong P."/>
            <person name="Lindberg D.R."/>
            <person name="Seaver E.C."/>
            <person name="Weisblat D.A."/>
            <person name="Putnam N.H."/>
            <person name="Grigoriev I.V."/>
            <person name="Rokhsar D.S."/>
        </authorList>
    </citation>
    <scope>NUCLEOTIDE SEQUENCE</scope>
</reference>
<dbReference type="STRING" id="6412.T1G4X5"/>
<dbReference type="CTD" id="20216123"/>
<comment type="pathway">
    <text evidence="1">Amino-acid degradation; L-proline degradation into L-glutamate; L-glutamate from L-proline: step 1/2.</text>
</comment>
<gene>
    <name evidence="9" type="primary">20216123</name>
    <name evidence="8" type="ORF">HELRODRAFT_82857</name>
</gene>
<protein>
    <recommendedName>
        <fullName evidence="5">Proline dehydrogenase</fullName>
        <ecNumber evidence="5">1.5.5.2</ecNumber>
    </recommendedName>
</protein>
<dbReference type="Gene3D" id="3.20.20.220">
    <property type="match status" value="2"/>
</dbReference>
<feature type="compositionally biased region" description="Low complexity" evidence="6">
    <location>
        <begin position="639"/>
        <end position="652"/>
    </location>
</feature>
<reference evidence="9" key="3">
    <citation type="submission" date="2015-06" db="UniProtKB">
        <authorList>
            <consortium name="EnsemblMetazoa"/>
        </authorList>
    </citation>
    <scope>IDENTIFICATION</scope>
</reference>
<dbReference type="KEGG" id="hro:HELRODRAFT_82857"/>
<dbReference type="SUPFAM" id="SSF47473">
    <property type="entry name" value="EF-hand"/>
    <property type="match status" value="1"/>
</dbReference>
<comment type="cofactor">
    <cofactor evidence="5">
        <name>FAD</name>
        <dbReference type="ChEBI" id="CHEBI:57692"/>
    </cofactor>
</comment>
<dbReference type="GO" id="GO:0005739">
    <property type="term" value="C:mitochondrion"/>
    <property type="evidence" value="ECO:0000318"/>
    <property type="project" value="GO_Central"/>
</dbReference>
<dbReference type="InParanoid" id="T1G4X5"/>
<dbReference type="FunCoup" id="T1G4X5">
    <property type="interactions" value="432"/>
</dbReference>
<keyword evidence="10" id="KW-1185">Reference proteome</keyword>
<dbReference type="InterPro" id="IPR002872">
    <property type="entry name" value="Proline_DH_dom"/>
</dbReference>
<dbReference type="GO" id="GO:0071949">
    <property type="term" value="F:FAD binding"/>
    <property type="evidence" value="ECO:0000318"/>
    <property type="project" value="GO_Central"/>
</dbReference>
<keyword evidence="5" id="KW-0274">FAD</keyword>
<reference evidence="8 10" key="2">
    <citation type="journal article" date="2013" name="Nature">
        <title>Insights into bilaterian evolution from three spiralian genomes.</title>
        <authorList>
            <person name="Simakov O."/>
            <person name="Marletaz F."/>
            <person name="Cho S.J."/>
            <person name="Edsinger-Gonzales E."/>
            <person name="Havlak P."/>
            <person name="Hellsten U."/>
            <person name="Kuo D.H."/>
            <person name="Larsson T."/>
            <person name="Lv J."/>
            <person name="Arendt D."/>
            <person name="Savage R."/>
            <person name="Osoegawa K."/>
            <person name="de Jong P."/>
            <person name="Grimwood J."/>
            <person name="Chapman J.A."/>
            <person name="Shapiro H."/>
            <person name="Aerts A."/>
            <person name="Otillar R.P."/>
            <person name="Terry A.Y."/>
            <person name="Boore J.L."/>
            <person name="Grigoriev I.V."/>
            <person name="Lindberg D.R."/>
            <person name="Seaver E.C."/>
            <person name="Weisblat D.A."/>
            <person name="Putnam N.H."/>
            <person name="Rokhsar D.S."/>
        </authorList>
    </citation>
    <scope>NUCLEOTIDE SEQUENCE</scope>
</reference>
<feature type="domain" description="Proline dehydrogenase" evidence="7">
    <location>
        <begin position="297"/>
        <end position="608"/>
    </location>
</feature>
<keyword evidence="4 5" id="KW-0642">Proline metabolism</keyword>
<dbReference type="Proteomes" id="UP000015101">
    <property type="component" value="Unassembled WGS sequence"/>
</dbReference>
<accession>T1G4X5</accession>
<evidence type="ECO:0000259" key="7">
    <source>
        <dbReference type="Pfam" id="PF01619"/>
    </source>
</evidence>
<sequence length="680" mass="78377">MLSRLLKQACVVRRSHQPSLSIFPSSYFHPSFSIHPSITIHPSISIHSSSASTSSRTPSTSQSALRTLSTSQSAVGFDDPAIAKLDPSFNNPQEAFRSKTNFELIRGYLVFQLCSINYLVDNNKKVMKLARKLVGKNLFEKIMKASFYGQFVAGEDAERIKPVVERNMSFGVKSILDYSAEKDNHVEEARTTELKIKKTNEEKKFNKNKKADDKKFSPSYEFGDRREHVISARTYFYEDEKQCDENMQHFIRGIDAVSGATNATGFAAVKLTALGRPQFLLQLSEVLVRVRRYFDTLAQCYGTGTVTKQDFERHLKSFNLDQEETQRWFTVLDCTKDGSVEIDLLDWHNLLEVNVSLAKLLRVPNLRTGKLEPLVKHLTDVEEEQMKNMLHRIDKILKYAESKDVRVMIDAEQTYFQAAISRLCMEMMRKYNGKKATVFNTYQCYLKDAHNLLCNDLALSKREDFYFGAKLVRGAYIDQEKLRAQTLGYEDPINPSYEATSQMFEKTVGEVMRSINERPKGKIAVMMATHNEDTVRMVLKKMQEYEIKSTDKLICFGQLYGMCDQISFSLGQAGYSVYKYVPYGPVEEVIPYLSRRAIENRGILAKVKKEKKLLRSEIWRRFWRLKWFYKPPRPDILKQHQPQQPHQPQLQKTEQQYKSPSSPSSPRQTPQILRSSAAPK</sequence>
<dbReference type="HOGENOM" id="CLU_018202_3_1_1"/>
<dbReference type="RefSeq" id="XP_009021314.1">
    <property type="nucleotide sequence ID" value="XM_009023066.1"/>
</dbReference>
<evidence type="ECO:0000313" key="8">
    <source>
        <dbReference type="EMBL" id="ESO00677.1"/>
    </source>
</evidence>
<dbReference type="InterPro" id="IPR011992">
    <property type="entry name" value="EF-hand-dom_pair"/>
</dbReference>
<dbReference type="InterPro" id="IPR029041">
    <property type="entry name" value="FAD-linked_oxidoreductase-like"/>
</dbReference>
<name>T1G4X5_HELRO</name>
<evidence type="ECO:0000256" key="4">
    <source>
        <dbReference type="ARBA" id="ARBA00023062"/>
    </source>
</evidence>
<dbReference type="GeneID" id="20216123"/>
<dbReference type="OrthoDB" id="5464at2759"/>
<dbReference type="PANTHER" id="PTHR13914:SF0">
    <property type="entry name" value="PROLINE DEHYDROGENASE 1, MITOCHONDRIAL"/>
    <property type="match status" value="1"/>
</dbReference>
<evidence type="ECO:0000256" key="6">
    <source>
        <dbReference type="SAM" id="MobiDB-lite"/>
    </source>
</evidence>
<comment type="similarity">
    <text evidence="2 5">Belongs to the proline oxidase family.</text>
</comment>
<evidence type="ECO:0000256" key="1">
    <source>
        <dbReference type="ARBA" id="ARBA00004739"/>
    </source>
</evidence>